<dbReference type="EMBL" id="UOEU01000504">
    <property type="protein sequence ID" value="VAW34028.1"/>
    <property type="molecule type" value="Genomic_DNA"/>
</dbReference>
<dbReference type="HAMAP" id="MF_00335">
    <property type="entry name" value="RNase_Y"/>
    <property type="match status" value="1"/>
</dbReference>
<dbReference type="FunFam" id="1.10.3210.10:FF:000013">
    <property type="entry name" value="Ribonuclease Y"/>
    <property type="match status" value="1"/>
</dbReference>
<dbReference type="PANTHER" id="PTHR12826">
    <property type="entry name" value="RIBONUCLEASE Y"/>
    <property type="match status" value="1"/>
</dbReference>
<dbReference type="SMART" id="SM00322">
    <property type="entry name" value="KH"/>
    <property type="match status" value="1"/>
</dbReference>
<evidence type="ECO:0000256" key="3">
    <source>
        <dbReference type="ARBA" id="ARBA00022801"/>
    </source>
</evidence>
<dbReference type="InterPro" id="IPR006675">
    <property type="entry name" value="HDIG_dom"/>
</dbReference>
<protein>
    <submittedName>
        <fullName evidence="6">Ribonuclease Y</fullName>
    </submittedName>
</protein>
<accession>A0A3B0USW9</accession>
<name>A0A3B0USW9_9ZZZZ</name>
<dbReference type="InterPro" id="IPR006674">
    <property type="entry name" value="HD_domain"/>
</dbReference>
<dbReference type="GO" id="GO:0016787">
    <property type="term" value="F:hydrolase activity"/>
    <property type="evidence" value="ECO:0007669"/>
    <property type="project" value="UniProtKB-KW"/>
</dbReference>
<dbReference type="InterPro" id="IPR036612">
    <property type="entry name" value="KH_dom_type_1_sf"/>
</dbReference>
<dbReference type="SMART" id="SM00471">
    <property type="entry name" value="HDc"/>
    <property type="match status" value="1"/>
</dbReference>
<sequence length="339" mass="37269">AKETANHKARELVVMAIQRIATDQVAEQTVSTVPLPSEEMKGRIIGRNGRNIRAFEQAAGVDIVVDDTPEAVSVSSFDPVRREAARRALEKLISDGRIHPARIEKLIKDSRAEVEHDMQEAGEQAAYEANVHGLHPQVIKMLGRLKYRTSFGQNQLYHSVEASKIAAVLAAELGANIDIAKMGGLLHDLGKAMDHDQEGTHAMLGAEYCKRFKVPPKVVNAIAAHHHEVEPESVEAIIVEAADAISGARPGARRESLENYIKRVRTLEEIATTFQGVESAYALQAGREIRILVKPDKIDDLAAMRLSKDIAKTIEESMQYPGQIQVTVIRETRAVGFAK</sequence>
<evidence type="ECO:0000313" key="6">
    <source>
        <dbReference type="EMBL" id="VAW34028.1"/>
    </source>
</evidence>
<dbReference type="Gene3D" id="3.30.1370.10">
    <property type="entry name" value="K Homology domain, type 1"/>
    <property type="match status" value="1"/>
</dbReference>
<dbReference type="Gene3D" id="1.10.3210.10">
    <property type="entry name" value="Hypothetical protein af1432"/>
    <property type="match status" value="1"/>
</dbReference>
<dbReference type="NCBIfam" id="TIGR03319">
    <property type="entry name" value="RNase_Y"/>
    <property type="match status" value="1"/>
</dbReference>
<keyword evidence="2" id="KW-0255">Endonuclease</keyword>
<proteinExistence type="inferred from homology"/>
<dbReference type="PROSITE" id="PS51831">
    <property type="entry name" value="HD"/>
    <property type="match status" value="1"/>
</dbReference>
<keyword evidence="4" id="KW-0694">RNA-binding</keyword>
<dbReference type="InterPro" id="IPR017705">
    <property type="entry name" value="Ribonuclease_Y"/>
</dbReference>
<evidence type="ECO:0000256" key="1">
    <source>
        <dbReference type="ARBA" id="ARBA00022722"/>
    </source>
</evidence>
<evidence type="ECO:0000256" key="2">
    <source>
        <dbReference type="ARBA" id="ARBA00022759"/>
    </source>
</evidence>
<feature type="domain" description="HD" evidence="5">
    <location>
        <begin position="155"/>
        <end position="248"/>
    </location>
</feature>
<dbReference type="Pfam" id="PF01966">
    <property type="entry name" value="HD"/>
    <property type="match status" value="1"/>
</dbReference>
<dbReference type="PANTHER" id="PTHR12826:SF15">
    <property type="entry name" value="RIBONUCLEASE Y"/>
    <property type="match status" value="1"/>
</dbReference>
<keyword evidence="3" id="KW-0378">Hydrolase</keyword>
<dbReference type="NCBIfam" id="TIGR00277">
    <property type="entry name" value="HDIG"/>
    <property type="match status" value="1"/>
</dbReference>
<dbReference type="GO" id="GO:0006402">
    <property type="term" value="P:mRNA catabolic process"/>
    <property type="evidence" value="ECO:0007669"/>
    <property type="project" value="InterPro"/>
</dbReference>
<dbReference type="SUPFAM" id="SSF54791">
    <property type="entry name" value="Eukaryotic type KH-domain (KH-domain type I)"/>
    <property type="match status" value="1"/>
</dbReference>
<feature type="non-terminal residue" evidence="6">
    <location>
        <position position="1"/>
    </location>
</feature>
<dbReference type="GO" id="GO:0016020">
    <property type="term" value="C:membrane"/>
    <property type="evidence" value="ECO:0007669"/>
    <property type="project" value="InterPro"/>
</dbReference>
<dbReference type="AlphaFoldDB" id="A0A3B0USW9"/>
<dbReference type="SUPFAM" id="SSF109604">
    <property type="entry name" value="HD-domain/PDEase-like"/>
    <property type="match status" value="1"/>
</dbReference>
<dbReference type="Pfam" id="PF00013">
    <property type="entry name" value="KH_1"/>
    <property type="match status" value="1"/>
</dbReference>
<dbReference type="InterPro" id="IPR004088">
    <property type="entry name" value="KH_dom_type_1"/>
</dbReference>
<dbReference type="InterPro" id="IPR004087">
    <property type="entry name" value="KH_dom"/>
</dbReference>
<dbReference type="InterPro" id="IPR003607">
    <property type="entry name" value="HD/PDEase_dom"/>
</dbReference>
<keyword evidence="1" id="KW-0540">Nuclease</keyword>
<organism evidence="6">
    <name type="scientific">hydrothermal vent metagenome</name>
    <dbReference type="NCBI Taxonomy" id="652676"/>
    <lineage>
        <taxon>unclassified sequences</taxon>
        <taxon>metagenomes</taxon>
        <taxon>ecological metagenomes</taxon>
    </lineage>
</organism>
<dbReference type="GO" id="GO:0004519">
    <property type="term" value="F:endonuclease activity"/>
    <property type="evidence" value="ECO:0007669"/>
    <property type="project" value="UniProtKB-KW"/>
</dbReference>
<dbReference type="CDD" id="cd22431">
    <property type="entry name" value="KH-I_RNaseY"/>
    <property type="match status" value="1"/>
</dbReference>
<dbReference type="GO" id="GO:0003723">
    <property type="term" value="F:RNA binding"/>
    <property type="evidence" value="ECO:0007669"/>
    <property type="project" value="UniProtKB-KW"/>
</dbReference>
<reference evidence="6" key="1">
    <citation type="submission" date="2018-06" db="EMBL/GenBank/DDBJ databases">
        <authorList>
            <person name="Zhirakovskaya E."/>
        </authorList>
    </citation>
    <scope>NUCLEOTIDE SEQUENCE</scope>
</reference>
<dbReference type="CDD" id="cd00077">
    <property type="entry name" value="HDc"/>
    <property type="match status" value="1"/>
</dbReference>
<gene>
    <name evidence="6" type="ORF">MNBD_CHLOROFLEXI01-709</name>
</gene>
<evidence type="ECO:0000259" key="5">
    <source>
        <dbReference type="PROSITE" id="PS51831"/>
    </source>
</evidence>
<dbReference type="PROSITE" id="PS50084">
    <property type="entry name" value="KH_TYPE_1"/>
    <property type="match status" value="1"/>
</dbReference>
<evidence type="ECO:0000256" key="4">
    <source>
        <dbReference type="ARBA" id="ARBA00022884"/>
    </source>
</evidence>